<protein>
    <submittedName>
        <fullName evidence="1">Uncharacterized protein</fullName>
    </submittedName>
</protein>
<dbReference type="HOGENOM" id="CLU_850345_0_0_1"/>
<dbReference type="EMBL" id="KE561074">
    <property type="protein sequence ID" value="EPZ33100.1"/>
    <property type="molecule type" value="Genomic_DNA"/>
</dbReference>
<dbReference type="AlphaFoldDB" id="A0A075ASI4"/>
<sequence length="327" mass="37042">MDVNPLFGGCLVVVKQWIGLGIAGLLEVEAAVMVDRKIVHEAVWDEFEPVAIEIDKLIDMPRDMEENVSINVELNDLKVKKNMRIKYIRYFVSKCADDFIDSVRHPFVVFISDGLHKAQAKVDLIKDVIIAGNSKIHVPLLPIEDNKSKSGTTISIKFHFPGRITSAISPHLGIGSQEGFRILIKTSKEDKDIRGICVYSSFGNLLVLECIDSEALEEMARKHNFEIAKSKVSLRPNPYLLNAYHLKHKGALSYNALLKIYNAMLKMSSRSGPSGIARDTLWTFLLNDKIEPPNAKYFLLQRMCVVELKQYLQSVKDWFQVTRLVQL</sequence>
<accession>A0A075ASI4</accession>
<organism evidence="1 2">
    <name type="scientific">Rozella allomycis (strain CSF55)</name>
    <dbReference type="NCBI Taxonomy" id="988480"/>
    <lineage>
        <taxon>Eukaryota</taxon>
        <taxon>Fungi</taxon>
        <taxon>Fungi incertae sedis</taxon>
        <taxon>Cryptomycota</taxon>
        <taxon>Cryptomycota incertae sedis</taxon>
        <taxon>Rozella</taxon>
    </lineage>
</organism>
<evidence type="ECO:0000313" key="1">
    <source>
        <dbReference type="EMBL" id="EPZ33100.1"/>
    </source>
</evidence>
<reference evidence="1 2" key="1">
    <citation type="journal article" date="2013" name="Curr. Biol.">
        <title>Shared signatures of parasitism and phylogenomics unite Cryptomycota and microsporidia.</title>
        <authorList>
            <person name="James T.Y."/>
            <person name="Pelin A."/>
            <person name="Bonen L."/>
            <person name="Ahrendt S."/>
            <person name="Sain D."/>
            <person name="Corradi N."/>
            <person name="Stajich J.E."/>
        </authorList>
    </citation>
    <scope>NUCLEOTIDE SEQUENCE [LARGE SCALE GENOMIC DNA]</scope>
    <source>
        <strain evidence="1 2">CSF55</strain>
    </source>
</reference>
<keyword evidence="2" id="KW-1185">Reference proteome</keyword>
<name>A0A075ASI4_ROZAC</name>
<proteinExistence type="predicted"/>
<evidence type="ECO:0000313" key="2">
    <source>
        <dbReference type="Proteomes" id="UP000030755"/>
    </source>
</evidence>
<gene>
    <name evidence="1" type="ORF">O9G_003096</name>
</gene>
<dbReference type="Proteomes" id="UP000030755">
    <property type="component" value="Unassembled WGS sequence"/>
</dbReference>